<dbReference type="Pfam" id="PF13692">
    <property type="entry name" value="Glyco_trans_1_4"/>
    <property type="match status" value="1"/>
</dbReference>
<organism evidence="4 5">
    <name type="scientific">Pseudofrankia inefficax (strain DSM 45817 / CECT 9037 / DDB 130130 / EuI1c)</name>
    <name type="common">Frankia inefficax</name>
    <dbReference type="NCBI Taxonomy" id="298654"/>
    <lineage>
        <taxon>Bacteria</taxon>
        <taxon>Bacillati</taxon>
        <taxon>Actinomycetota</taxon>
        <taxon>Actinomycetes</taxon>
        <taxon>Frankiales</taxon>
        <taxon>Frankiaceae</taxon>
        <taxon>Pseudofrankia</taxon>
    </lineage>
</organism>
<keyword evidence="1" id="KW-0328">Glycosyltransferase</keyword>
<evidence type="ECO:0000313" key="4">
    <source>
        <dbReference type="EMBL" id="ADP78267.1"/>
    </source>
</evidence>
<dbReference type="Pfam" id="PF13579">
    <property type="entry name" value="Glyco_trans_4_4"/>
    <property type="match status" value="1"/>
</dbReference>
<proteinExistence type="predicted"/>
<evidence type="ECO:0000313" key="5">
    <source>
        <dbReference type="Proteomes" id="UP000002484"/>
    </source>
</evidence>
<keyword evidence="5" id="KW-1185">Reference proteome</keyword>
<dbReference type="EMBL" id="CP002299">
    <property type="protein sequence ID" value="ADP78267.1"/>
    <property type="molecule type" value="Genomic_DNA"/>
</dbReference>
<evidence type="ECO:0000256" key="2">
    <source>
        <dbReference type="ARBA" id="ARBA00022679"/>
    </source>
</evidence>
<dbReference type="RefSeq" id="WP_013421390.1">
    <property type="nucleotide sequence ID" value="NC_014666.1"/>
</dbReference>
<dbReference type="HOGENOM" id="CLU_009583_35_0_11"/>
<dbReference type="InterPro" id="IPR050194">
    <property type="entry name" value="Glycosyltransferase_grp1"/>
</dbReference>
<protein>
    <submittedName>
        <fullName evidence="4">Glycosyl transferase group 1</fullName>
    </submittedName>
</protein>
<dbReference type="CAZy" id="GT4">
    <property type="family name" value="Glycosyltransferase Family 4"/>
</dbReference>
<dbReference type="GO" id="GO:1901137">
    <property type="term" value="P:carbohydrate derivative biosynthetic process"/>
    <property type="evidence" value="ECO:0007669"/>
    <property type="project" value="UniProtKB-ARBA"/>
</dbReference>
<dbReference type="eggNOG" id="COG0438">
    <property type="taxonomic scope" value="Bacteria"/>
</dbReference>
<gene>
    <name evidence="4" type="ordered locus">FraEuI1c_0179</name>
</gene>
<name>E3J4U8_PSEI1</name>
<keyword evidence="2 4" id="KW-0808">Transferase</keyword>
<dbReference type="GO" id="GO:0016757">
    <property type="term" value="F:glycosyltransferase activity"/>
    <property type="evidence" value="ECO:0007669"/>
    <property type="project" value="UniProtKB-KW"/>
</dbReference>
<feature type="domain" description="Glycosyltransferase subfamily 4-like N-terminal" evidence="3">
    <location>
        <begin position="17"/>
        <end position="201"/>
    </location>
</feature>
<dbReference type="OrthoDB" id="3268555at2"/>
<evidence type="ECO:0000256" key="1">
    <source>
        <dbReference type="ARBA" id="ARBA00022676"/>
    </source>
</evidence>
<dbReference type="Gene3D" id="3.40.50.2000">
    <property type="entry name" value="Glycogen Phosphorylase B"/>
    <property type="match status" value="2"/>
</dbReference>
<dbReference type="CDD" id="cd03801">
    <property type="entry name" value="GT4_PimA-like"/>
    <property type="match status" value="1"/>
</dbReference>
<dbReference type="SUPFAM" id="SSF53756">
    <property type="entry name" value="UDP-Glycosyltransferase/glycogen phosphorylase"/>
    <property type="match status" value="1"/>
</dbReference>
<evidence type="ECO:0000259" key="3">
    <source>
        <dbReference type="Pfam" id="PF13579"/>
    </source>
</evidence>
<dbReference type="InParanoid" id="E3J4U8"/>
<dbReference type="STRING" id="298654.FraEuI1c_0179"/>
<dbReference type="AlphaFoldDB" id="E3J4U8"/>
<dbReference type="PANTHER" id="PTHR45947">
    <property type="entry name" value="SULFOQUINOVOSYL TRANSFERASE SQD2"/>
    <property type="match status" value="1"/>
</dbReference>
<dbReference type="InterPro" id="IPR028098">
    <property type="entry name" value="Glyco_trans_4-like_N"/>
</dbReference>
<sequence>MRVLVVHNDYVSANPSGERRVVNDDLENLRAAGVDVRAYIRSSDEIQGLTGAAKAELLVRPVYSREDTAKVAQILRDDRIDVLHLHNPYPLISPQVVRVADAAGVAVVQTVHNYRMACVNGAFFRDGEICTKCATKRVPLPAIQHGCYRESRAQSVVMAAALTAHRPTWQLVDRFLPVTSFMVKHLRDAGIPASQITPKPNTVHDPGPATAPGRGLLFAGRLVEEKGIQLLLAAWDHFHRHGGGWLDELTIVGEGPLRTEVERAARALPGVRYLGPVPSEQVGELMRASAAVAVPSLWFEGFPMTVLEAYARGRAVVGTSVGSVGTVVDGEVGWRTAGTEPEDLAAALAEVDALTAARRGAAARTRFETSFTPEVVTKQLVAIYEDVLALRRARP</sequence>
<dbReference type="PANTHER" id="PTHR45947:SF13">
    <property type="entry name" value="TRANSFERASE"/>
    <property type="match status" value="1"/>
</dbReference>
<reference evidence="4 5" key="1">
    <citation type="submission" date="2010-10" db="EMBL/GenBank/DDBJ databases">
        <title>Complete sequence of Frankia sp. EuI1c.</title>
        <authorList>
            <consortium name="US DOE Joint Genome Institute"/>
            <person name="Lucas S."/>
            <person name="Copeland A."/>
            <person name="Lapidus A."/>
            <person name="Cheng J.-F."/>
            <person name="Bruce D."/>
            <person name="Goodwin L."/>
            <person name="Pitluck S."/>
            <person name="Chertkov O."/>
            <person name="Detter J.C."/>
            <person name="Han C."/>
            <person name="Tapia R."/>
            <person name="Land M."/>
            <person name="Hauser L."/>
            <person name="Jeffries C."/>
            <person name="Kyrpides N."/>
            <person name="Ivanova N."/>
            <person name="Mikhailova N."/>
            <person name="Beauchemin N."/>
            <person name="Sen A."/>
            <person name="Sur S.A."/>
            <person name="Gtari M."/>
            <person name="Wall L."/>
            <person name="Tisa L."/>
            <person name="Woyke T."/>
        </authorList>
    </citation>
    <scope>NUCLEOTIDE SEQUENCE [LARGE SCALE GENOMIC DNA]</scope>
    <source>
        <strain evidence="5">DSM 45817 / CECT 9037 / EuI1c</strain>
    </source>
</reference>
<accession>E3J4U8</accession>
<dbReference type="KEGG" id="fri:FraEuI1c_0179"/>
<dbReference type="Proteomes" id="UP000002484">
    <property type="component" value="Chromosome"/>
</dbReference>